<dbReference type="PANTHER" id="PTHR34387:SF2">
    <property type="entry name" value="SLR1258 PROTEIN"/>
    <property type="match status" value="1"/>
</dbReference>
<reference evidence="1 2" key="1">
    <citation type="submission" date="2017-09" db="EMBL/GenBank/DDBJ databases">
        <title>Depth-based differentiation of microbial function through sediment-hosted aquifers and enrichment of novel symbionts in the deep terrestrial subsurface.</title>
        <authorList>
            <person name="Probst A.J."/>
            <person name="Ladd B."/>
            <person name="Jarett J.K."/>
            <person name="Geller-Mcgrath D.E."/>
            <person name="Sieber C.M."/>
            <person name="Emerson J.B."/>
            <person name="Anantharaman K."/>
            <person name="Thomas B.C."/>
            <person name="Malmstrom R."/>
            <person name="Stieglmeier M."/>
            <person name="Klingl A."/>
            <person name="Woyke T."/>
            <person name="Ryan C.M."/>
            <person name="Banfield J.F."/>
        </authorList>
    </citation>
    <scope>NUCLEOTIDE SEQUENCE [LARGE SCALE GENOMIC DNA]</scope>
    <source>
        <strain evidence="1">CG11_big_fil_rev_8_21_14_0_20_46_11</strain>
    </source>
</reference>
<comment type="caution">
    <text evidence="1">The sequence shown here is derived from an EMBL/GenBank/DDBJ whole genome shotgun (WGS) entry which is preliminary data.</text>
</comment>
<evidence type="ECO:0000313" key="2">
    <source>
        <dbReference type="Proteomes" id="UP000229342"/>
    </source>
</evidence>
<organism evidence="1 2">
    <name type="scientific">Candidatus Taylorbacteria bacterium CG11_big_fil_rev_8_21_14_0_20_46_11</name>
    <dbReference type="NCBI Taxonomy" id="1975025"/>
    <lineage>
        <taxon>Bacteria</taxon>
        <taxon>Candidatus Tayloriibacteriota</taxon>
    </lineage>
</organism>
<dbReference type="EMBL" id="PCVG01000079">
    <property type="protein sequence ID" value="PIQ68122.1"/>
    <property type="molecule type" value="Genomic_DNA"/>
</dbReference>
<name>A0A2H0KA32_9BACT</name>
<dbReference type="InterPro" id="IPR007497">
    <property type="entry name" value="SIMPL/DUF541"/>
</dbReference>
<dbReference type="AlphaFoldDB" id="A0A2H0KA32"/>
<dbReference type="Gene3D" id="3.30.110.170">
    <property type="entry name" value="Protein of unknown function (DUF541), domain 1"/>
    <property type="match status" value="1"/>
</dbReference>
<dbReference type="Proteomes" id="UP000229342">
    <property type="component" value="Unassembled WGS sequence"/>
</dbReference>
<dbReference type="PANTHER" id="PTHR34387">
    <property type="entry name" value="SLR1258 PROTEIN"/>
    <property type="match status" value="1"/>
</dbReference>
<dbReference type="Pfam" id="PF04402">
    <property type="entry name" value="SIMPL"/>
    <property type="match status" value="1"/>
</dbReference>
<proteinExistence type="predicted"/>
<dbReference type="InterPro" id="IPR052022">
    <property type="entry name" value="26kDa_periplasmic_antigen"/>
</dbReference>
<dbReference type="Gene3D" id="3.30.70.2970">
    <property type="entry name" value="Protein of unknown function (DUF541), domain 2"/>
    <property type="match status" value="1"/>
</dbReference>
<protein>
    <recommendedName>
        <fullName evidence="3">SIMPL domain-containing protein</fullName>
    </recommendedName>
</protein>
<evidence type="ECO:0000313" key="1">
    <source>
        <dbReference type="EMBL" id="PIQ68122.1"/>
    </source>
</evidence>
<sequence length="261" mass="28231">MFEDHKVKKSVVITLALLSLFLAAKFVGEVKSYKYVGISPQYQSTIMVTGKGEIAETPDIATFTFSVTEESLSIKTAQDKATETTKAILAFLRKEGIEDKDIHTSGYNIYPRYEYPKSLTVSGLTQYGKQTLVAYVVSQSVTVKVRDLGNAGKVIGGVGEIGATDVSGLSFDFDKRDSLEKQARDKAIKEARAEADNLAKSLGVSLVRIVSYSENNFYPSFAKVMTGESSGRGDGTGSVSPEIPVGESTITSNVTITYEVK</sequence>
<gene>
    <name evidence="1" type="ORF">COV91_05815</name>
</gene>
<accession>A0A2H0KA32</accession>
<evidence type="ECO:0008006" key="3">
    <source>
        <dbReference type="Google" id="ProtNLM"/>
    </source>
</evidence>
<dbReference type="GO" id="GO:0006974">
    <property type="term" value="P:DNA damage response"/>
    <property type="evidence" value="ECO:0007669"/>
    <property type="project" value="TreeGrafter"/>
</dbReference>